<proteinExistence type="predicted"/>
<evidence type="ECO:0000313" key="2">
    <source>
        <dbReference type="Proteomes" id="UP000031443"/>
    </source>
</evidence>
<dbReference type="AlphaFoldDB" id="M7AWD8"/>
<dbReference type="EMBL" id="KB554125">
    <property type="protein sequence ID" value="EMP29786.1"/>
    <property type="molecule type" value="Genomic_DNA"/>
</dbReference>
<reference evidence="2" key="1">
    <citation type="journal article" date="2013" name="Nat. Genet.">
        <title>The draft genomes of soft-shell turtle and green sea turtle yield insights into the development and evolution of the turtle-specific body plan.</title>
        <authorList>
            <person name="Wang Z."/>
            <person name="Pascual-Anaya J."/>
            <person name="Zadissa A."/>
            <person name="Li W."/>
            <person name="Niimura Y."/>
            <person name="Huang Z."/>
            <person name="Li C."/>
            <person name="White S."/>
            <person name="Xiong Z."/>
            <person name="Fang D."/>
            <person name="Wang B."/>
            <person name="Ming Y."/>
            <person name="Chen Y."/>
            <person name="Zheng Y."/>
            <person name="Kuraku S."/>
            <person name="Pignatelli M."/>
            <person name="Herrero J."/>
            <person name="Beal K."/>
            <person name="Nozawa M."/>
            <person name="Li Q."/>
            <person name="Wang J."/>
            <person name="Zhang H."/>
            <person name="Yu L."/>
            <person name="Shigenobu S."/>
            <person name="Wang J."/>
            <person name="Liu J."/>
            <person name="Flicek P."/>
            <person name="Searle S."/>
            <person name="Wang J."/>
            <person name="Kuratani S."/>
            <person name="Yin Y."/>
            <person name="Aken B."/>
            <person name="Zhang G."/>
            <person name="Irie N."/>
        </authorList>
    </citation>
    <scope>NUCLEOTIDE SEQUENCE [LARGE SCALE GENOMIC DNA]</scope>
</reference>
<gene>
    <name evidence="1" type="ORF">UY3_13089</name>
</gene>
<name>M7AWD8_CHEMY</name>
<organism evidence="1 2">
    <name type="scientific">Chelonia mydas</name>
    <name type="common">Green sea-turtle</name>
    <name type="synonym">Chelonia agassizi</name>
    <dbReference type="NCBI Taxonomy" id="8469"/>
    <lineage>
        <taxon>Eukaryota</taxon>
        <taxon>Metazoa</taxon>
        <taxon>Chordata</taxon>
        <taxon>Craniata</taxon>
        <taxon>Vertebrata</taxon>
        <taxon>Euteleostomi</taxon>
        <taxon>Archelosauria</taxon>
        <taxon>Testudinata</taxon>
        <taxon>Testudines</taxon>
        <taxon>Cryptodira</taxon>
        <taxon>Durocryptodira</taxon>
        <taxon>Americhelydia</taxon>
        <taxon>Chelonioidea</taxon>
        <taxon>Cheloniidae</taxon>
        <taxon>Chelonia</taxon>
    </lineage>
</organism>
<sequence length="137" mass="14592">MPRVGPAQGTGVMPGLRAASGLRTAQRFWLGGRQAEHGQFAPDSAVLRGSGVLVVGDLGTAISMSPLAALKVSGVEGIMTSPTCSHGIDRSPAITVEPQRYKYPMNNSEQNVMAVLSTEHRLNTALKLYYAEEKCCF</sequence>
<evidence type="ECO:0000313" key="1">
    <source>
        <dbReference type="EMBL" id="EMP29786.1"/>
    </source>
</evidence>
<accession>M7AWD8</accession>
<protein>
    <submittedName>
        <fullName evidence="1">Uncharacterized protein</fullName>
    </submittedName>
</protein>
<dbReference type="Proteomes" id="UP000031443">
    <property type="component" value="Unassembled WGS sequence"/>
</dbReference>
<keyword evidence="2" id="KW-1185">Reference proteome</keyword>